<dbReference type="Proteomes" id="UP000218807">
    <property type="component" value="Unassembled WGS sequence"/>
</dbReference>
<evidence type="ECO:0000256" key="1">
    <source>
        <dbReference type="SAM" id="MobiDB-lite"/>
    </source>
</evidence>
<dbReference type="EMBL" id="NXDM01000010">
    <property type="protein sequence ID" value="PCK80896.1"/>
    <property type="molecule type" value="Genomic_DNA"/>
</dbReference>
<feature type="region of interest" description="Disordered" evidence="1">
    <location>
        <begin position="65"/>
        <end position="103"/>
    </location>
</feature>
<proteinExistence type="predicted"/>
<dbReference type="AlphaFoldDB" id="A0A2A5KUZ2"/>
<evidence type="ECO:0000313" key="3">
    <source>
        <dbReference type="Proteomes" id="UP000218807"/>
    </source>
</evidence>
<dbReference type="RefSeq" id="WP_077990374.1">
    <property type="nucleotide sequence ID" value="NZ_NXDN01000006.1"/>
</dbReference>
<name>A0A2A5KUZ2_9HYPH</name>
<sequence length="103" mass="11522">MREARKEFAASTNGDKWYLGHNGTADQHIVIHRANDASGGTETRWPISSFLEHFGDHPQGQALREALRDAGSAEQEAPSEHTPVAQKPVISFPWSRNMDRLKD</sequence>
<comment type="caution">
    <text evidence="2">The sequence shown here is derived from an EMBL/GenBank/DDBJ whole genome shotgun (WGS) entry which is preliminary data.</text>
</comment>
<evidence type="ECO:0000313" key="2">
    <source>
        <dbReference type="EMBL" id="PCK80896.1"/>
    </source>
</evidence>
<gene>
    <name evidence="2" type="ORF">CPT34_12050</name>
</gene>
<reference evidence="2 3" key="1">
    <citation type="submission" date="2017-09" db="EMBL/GenBank/DDBJ databases">
        <title>Comparative genomics of rhizobia isolated from Phaseolus vulgaris in China.</title>
        <authorList>
            <person name="Tong W."/>
        </authorList>
    </citation>
    <scope>NUCLEOTIDE SEQUENCE [LARGE SCALE GENOMIC DNA]</scope>
    <source>
        <strain evidence="2 3">L101</strain>
    </source>
</reference>
<accession>A0A2A5KUZ2</accession>
<protein>
    <submittedName>
        <fullName evidence="2">Uncharacterized protein</fullName>
    </submittedName>
</protein>
<organism evidence="2 3">
    <name type="scientific">Rhizobium sophoriradicis</name>
    <dbReference type="NCBI Taxonomy" id="1535245"/>
    <lineage>
        <taxon>Bacteria</taxon>
        <taxon>Pseudomonadati</taxon>
        <taxon>Pseudomonadota</taxon>
        <taxon>Alphaproteobacteria</taxon>
        <taxon>Hyphomicrobiales</taxon>
        <taxon>Rhizobiaceae</taxon>
        <taxon>Rhizobium/Agrobacterium group</taxon>
        <taxon>Rhizobium</taxon>
    </lineage>
</organism>
<keyword evidence="3" id="KW-1185">Reference proteome</keyword>